<feature type="transmembrane region" description="Helical" evidence="6">
    <location>
        <begin position="151"/>
        <end position="172"/>
    </location>
</feature>
<dbReference type="GO" id="GO:0005886">
    <property type="term" value="C:plasma membrane"/>
    <property type="evidence" value="ECO:0007669"/>
    <property type="project" value="UniProtKB-SubCell"/>
</dbReference>
<dbReference type="EMBL" id="CP054212">
    <property type="protein sequence ID" value="QKJ88196.1"/>
    <property type="molecule type" value="Genomic_DNA"/>
</dbReference>
<keyword evidence="3 6" id="KW-0812">Transmembrane</keyword>
<feature type="transmembrane region" description="Helical" evidence="6">
    <location>
        <begin position="272"/>
        <end position="293"/>
    </location>
</feature>
<dbReference type="Pfam" id="PF00563">
    <property type="entry name" value="EAL"/>
    <property type="match status" value="1"/>
</dbReference>
<feature type="transmembrane region" description="Helical" evidence="6">
    <location>
        <begin position="236"/>
        <end position="260"/>
    </location>
</feature>
<dbReference type="AlphaFoldDB" id="A0A6M8UBL2"/>
<feature type="domain" description="EAL" evidence="7">
    <location>
        <begin position="473"/>
        <end position="724"/>
    </location>
</feature>
<dbReference type="Gene3D" id="3.20.20.450">
    <property type="entry name" value="EAL domain"/>
    <property type="match status" value="1"/>
</dbReference>
<evidence type="ECO:0000256" key="1">
    <source>
        <dbReference type="ARBA" id="ARBA00004651"/>
    </source>
</evidence>
<keyword evidence="4 6" id="KW-1133">Transmembrane helix</keyword>
<feature type="transmembrane region" description="Helical" evidence="6">
    <location>
        <begin position="107"/>
        <end position="131"/>
    </location>
</feature>
<evidence type="ECO:0000256" key="3">
    <source>
        <dbReference type="ARBA" id="ARBA00022692"/>
    </source>
</evidence>
<feature type="transmembrane region" description="Helical" evidence="6">
    <location>
        <begin position="67"/>
        <end position="87"/>
    </location>
</feature>
<evidence type="ECO:0000313" key="8">
    <source>
        <dbReference type="EMBL" id="QKJ88196.1"/>
    </source>
</evidence>
<keyword evidence="5 6" id="KW-0472">Membrane</keyword>
<dbReference type="SUPFAM" id="SSF141868">
    <property type="entry name" value="EAL domain-like"/>
    <property type="match status" value="1"/>
</dbReference>
<proteinExistence type="predicted"/>
<keyword evidence="2" id="KW-1003">Cell membrane</keyword>
<reference evidence="8 9" key="1">
    <citation type="submission" date="2020-06" db="EMBL/GenBank/DDBJ databases">
        <title>Genome sequence of Paramixta manurensis strain PD-1.</title>
        <authorList>
            <person name="Lee C.W."/>
            <person name="Kim J."/>
        </authorList>
    </citation>
    <scope>NUCLEOTIDE SEQUENCE [LARGE SCALE GENOMIC DNA]</scope>
    <source>
        <strain evidence="8 9">PD-1</strain>
    </source>
</reference>
<dbReference type="InterPro" id="IPR001633">
    <property type="entry name" value="EAL_dom"/>
</dbReference>
<keyword evidence="9" id="KW-1185">Reference proteome</keyword>
<feature type="transmembrane region" description="Helical" evidence="6">
    <location>
        <begin position="193"/>
        <end position="216"/>
    </location>
</feature>
<dbReference type="Proteomes" id="UP000505325">
    <property type="component" value="Chromosome"/>
</dbReference>
<dbReference type="RefSeq" id="WP_354292664.1">
    <property type="nucleotide sequence ID" value="NZ_CP054212.1"/>
</dbReference>
<organism evidence="8 9">
    <name type="scientific">Paramixta manurensis</name>
    <dbReference type="NCBI Taxonomy" id="2740817"/>
    <lineage>
        <taxon>Bacteria</taxon>
        <taxon>Pseudomonadati</taxon>
        <taxon>Pseudomonadota</taxon>
        <taxon>Gammaproteobacteria</taxon>
        <taxon>Enterobacterales</taxon>
        <taxon>Erwiniaceae</taxon>
        <taxon>Paramixta</taxon>
    </lineage>
</organism>
<dbReference type="GO" id="GO:0071111">
    <property type="term" value="F:cyclic-guanylate-specific phosphodiesterase activity"/>
    <property type="evidence" value="ECO:0007669"/>
    <property type="project" value="InterPro"/>
</dbReference>
<dbReference type="InterPro" id="IPR035919">
    <property type="entry name" value="EAL_sf"/>
</dbReference>
<dbReference type="InterPro" id="IPR050706">
    <property type="entry name" value="Cyclic-di-GMP_PDE-like"/>
</dbReference>
<dbReference type="SMART" id="SM00052">
    <property type="entry name" value="EAL"/>
    <property type="match status" value="1"/>
</dbReference>
<dbReference type="InterPro" id="IPR000160">
    <property type="entry name" value="GGDEF_dom"/>
</dbReference>
<dbReference type="KEGG" id="pmak:PMPD1_3271"/>
<evidence type="ECO:0000256" key="5">
    <source>
        <dbReference type="ARBA" id="ARBA00023136"/>
    </source>
</evidence>
<evidence type="ECO:0000256" key="2">
    <source>
        <dbReference type="ARBA" id="ARBA00022475"/>
    </source>
</evidence>
<evidence type="ECO:0000256" key="4">
    <source>
        <dbReference type="ARBA" id="ARBA00022989"/>
    </source>
</evidence>
<evidence type="ECO:0000256" key="6">
    <source>
        <dbReference type="SAM" id="Phobius"/>
    </source>
</evidence>
<comment type="subcellular location">
    <subcellularLocation>
        <location evidence="1">Cell membrane</location>
        <topology evidence="1">Multi-pass membrane protein</topology>
    </subcellularLocation>
</comment>
<protein>
    <submittedName>
        <fullName evidence="8">Membrane protein</fullName>
    </submittedName>
</protein>
<name>A0A6M8UBL2_9GAMM</name>
<gene>
    <name evidence="8" type="ORF">PMPD1_3271</name>
</gene>
<dbReference type="Pfam" id="PF05231">
    <property type="entry name" value="MASE1"/>
    <property type="match status" value="1"/>
</dbReference>
<accession>A0A6M8UBL2</accession>
<dbReference type="PROSITE" id="PS50883">
    <property type="entry name" value="EAL"/>
    <property type="match status" value="1"/>
</dbReference>
<dbReference type="PANTHER" id="PTHR33121">
    <property type="entry name" value="CYCLIC DI-GMP PHOSPHODIESTERASE PDEF"/>
    <property type="match status" value="1"/>
</dbReference>
<dbReference type="CDD" id="cd01948">
    <property type="entry name" value="EAL"/>
    <property type="match status" value="1"/>
</dbReference>
<dbReference type="InterPro" id="IPR007895">
    <property type="entry name" value="MASE1"/>
</dbReference>
<evidence type="ECO:0000313" key="9">
    <source>
        <dbReference type="Proteomes" id="UP000505325"/>
    </source>
</evidence>
<evidence type="ECO:0000259" key="7">
    <source>
        <dbReference type="PROSITE" id="PS50883"/>
    </source>
</evidence>
<dbReference type="SMART" id="SM00267">
    <property type="entry name" value="GGDEF"/>
    <property type="match status" value="1"/>
</dbReference>
<feature type="transmembrane region" description="Helical" evidence="6">
    <location>
        <begin position="26"/>
        <end position="47"/>
    </location>
</feature>
<dbReference type="PANTHER" id="PTHR33121:SF64">
    <property type="entry name" value="CYCLIC DI-GMP PHOSPHODIESTERASE PDEF"/>
    <property type="match status" value="1"/>
</dbReference>
<sequence length="724" mass="81564">MVISLTLLPLSSFFSTRLQLPEGHVYLFYLPMAMMVAMLMVFDWLALPGITLALALRYFNLFTPGHALTTCLIFIINLSCCWLGYHLQAGRRWGVTVGAWRVLSARLFWLSFLLTTLSVMLLQLMVTLGVIPESAAVVSRDPFTLRTLINYQSFLLSCMAMTPLYYCVIRILRDPRFARQLFQRMKRQVSEEVSAPEIACWLGLLCLLLMVFGWLSTVLDHVRVGDYAMMLLLPTMLWSATRFGYLLTSLSWSLVLITLFQFREQFLVNPAMYNHLAVIFSNLLIFTLTLIILSTSGTRQRRIISQTRRAALIDPIIDLPNLRALSGELSRHPHSTLCFLRIPELDLLSRTYGLQLRIQYKRGLAAHLRPQLQPHEGVYQLPGFDLALRLEKSAYALRVEEIAAALNDYRLLWDGLPLQPEVGVSYCHIKPPVSQLHELLGEMSALAEVSLHSRRAEQLQEGSVSTLQTTQEKVNTLQAVQRALQEGGFVLMAQRIEGTRGDDFHEVLLNMVDSNGELIEHARFLTVVHECGMTWEIDRWLLAQTLDFIATHRETLPAARLAVKLFATSFCRPHLANEIGAMLAERGVEPWQLIIEVAESPVLSDVYWGNQTMIRLRQIGCRVIIDGFGAGYASYLRLNNVQADMLKIDGGLARNILNSSLDYQIVESICRLARLKKMQVVAMEVQEQPVAAALKNMGVDYLQGTAIGQAMPLSGLSQASGASH</sequence>